<evidence type="ECO:0000313" key="2">
    <source>
        <dbReference type="EMBL" id="PWA53928.1"/>
    </source>
</evidence>
<dbReference type="GO" id="GO:0004527">
    <property type="term" value="F:exonuclease activity"/>
    <property type="evidence" value="ECO:0007669"/>
    <property type="project" value="UniProtKB-KW"/>
</dbReference>
<feature type="compositionally biased region" description="Acidic residues" evidence="1">
    <location>
        <begin position="38"/>
        <end position="57"/>
    </location>
</feature>
<name>A0A2U1LY45_ARTAN</name>
<proteinExistence type="predicted"/>
<gene>
    <name evidence="2" type="ORF">CTI12_AA440610</name>
</gene>
<keyword evidence="2" id="KW-0255">Endonuclease</keyword>
<evidence type="ECO:0000256" key="1">
    <source>
        <dbReference type="SAM" id="MobiDB-lite"/>
    </source>
</evidence>
<dbReference type="OrthoDB" id="62798at2759"/>
<comment type="caution">
    <text evidence="2">The sequence shown here is derived from an EMBL/GenBank/DDBJ whole genome shotgun (WGS) entry which is preliminary data.</text>
</comment>
<dbReference type="EMBL" id="PKPP01007251">
    <property type="protein sequence ID" value="PWA53928.1"/>
    <property type="molecule type" value="Genomic_DNA"/>
</dbReference>
<reference evidence="2 3" key="1">
    <citation type="journal article" date="2018" name="Mol. Plant">
        <title>The genome of Artemisia annua provides insight into the evolution of Asteraceae family and artemisinin biosynthesis.</title>
        <authorList>
            <person name="Shen Q."/>
            <person name="Zhang L."/>
            <person name="Liao Z."/>
            <person name="Wang S."/>
            <person name="Yan T."/>
            <person name="Shi P."/>
            <person name="Liu M."/>
            <person name="Fu X."/>
            <person name="Pan Q."/>
            <person name="Wang Y."/>
            <person name="Lv Z."/>
            <person name="Lu X."/>
            <person name="Zhang F."/>
            <person name="Jiang W."/>
            <person name="Ma Y."/>
            <person name="Chen M."/>
            <person name="Hao X."/>
            <person name="Li L."/>
            <person name="Tang Y."/>
            <person name="Lv G."/>
            <person name="Zhou Y."/>
            <person name="Sun X."/>
            <person name="Brodelius P.E."/>
            <person name="Rose J.K.C."/>
            <person name="Tang K."/>
        </authorList>
    </citation>
    <scope>NUCLEOTIDE SEQUENCE [LARGE SCALE GENOMIC DNA]</scope>
    <source>
        <strain evidence="3">cv. Huhao1</strain>
        <tissue evidence="2">Leaf</tissue>
    </source>
</reference>
<sequence>MDHKQQHPPTQPHEQALWPRVVIRKWLNRSSKSSEYTADPEDDNNSPYESDGEEETFDWAKESRFKDKQGDKNQNDPKGAFPRLRRRKSETFRAQYIDAKELK</sequence>
<keyword evidence="2" id="KW-0378">Hydrolase</keyword>
<organism evidence="2 3">
    <name type="scientific">Artemisia annua</name>
    <name type="common">Sweet wormwood</name>
    <dbReference type="NCBI Taxonomy" id="35608"/>
    <lineage>
        <taxon>Eukaryota</taxon>
        <taxon>Viridiplantae</taxon>
        <taxon>Streptophyta</taxon>
        <taxon>Embryophyta</taxon>
        <taxon>Tracheophyta</taxon>
        <taxon>Spermatophyta</taxon>
        <taxon>Magnoliopsida</taxon>
        <taxon>eudicotyledons</taxon>
        <taxon>Gunneridae</taxon>
        <taxon>Pentapetalae</taxon>
        <taxon>asterids</taxon>
        <taxon>campanulids</taxon>
        <taxon>Asterales</taxon>
        <taxon>Asteraceae</taxon>
        <taxon>Asteroideae</taxon>
        <taxon>Anthemideae</taxon>
        <taxon>Artemisiinae</taxon>
        <taxon>Artemisia</taxon>
    </lineage>
</organism>
<dbReference type="STRING" id="35608.A0A2U1LY45"/>
<keyword evidence="3" id="KW-1185">Reference proteome</keyword>
<feature type="compositionally biased region" description="Basic and acidic residues" evidence="1">
    <location>
        <begin position="58"/>
        <end position="75"/>
    </location>
</feature>
<dbReference type="Proteomes" id="UP000245207">
    <property type="component" value="Unassembled WGS sequence"/>
</dbReference>
<dbReference type="GO" id="GO:0004519">
    <property type="term" value="F:endonuclease activity"/>
    <property type="evidence" value="ECO:0007669"/>
    <property type="project" value="UniProtKB-KW"/>
</dbReference>
<evidence type="ECO:0000313" key="3">
    <source>
        <dbReference type="Proteomes" id="UP000245207"/>
    </source>
</evidence>
<keyword evidence="2" id="KW-0540">Nuclease</keyword>
<dbReference type="AlphaFoldDB" id="A0A2U1LY45"/>
<accession>A0A2U1LY45</accession>
<protein>
    <submittedName>
        <fullName evidence="2">Endonuclease/exonuclease/phosphatase</fullName>
    </submittedName>
</protein>
<keyword evidence="2" id="KW-0269">Exonuclease</keyword>
<feature type="region of interest" description="Disordered" evidence="1">
    <location>
        <begin position="30"/>
        <end position="103"/>
    </location>
</feature>